<dbReference type="Proteomes" id="UP000191612">
    <property type="component" value="Unassembled WGS sequence"/>
</dbReference>
<feature type="region of interest" description="Disordered" evidence="1">
    <location>
        <begin position="1"/>
        <end position="48"/>
    </location>
</feature>
<accession>A0A1V6Q6G9</accession>
<evidence type="ECO:0000256" key="1">
    <source>
        <dbReference type="SAM" id="MobiDB-lite"/>
    </source>
</evidence>
<gene>
    <name evidence="2" type="ORF">PENSOL_c110G01561</name>
</gene>
<comment type="caution">
    <text evidence="2">The sequence shown here is derived from an EMBL/GenBank/DDBJ whole genome shotgun (WGS) entry which is preliminary data.</text>
</comment>
<dbReference type="AlphaFoldDB" id="A0A1V6Q6G9"/>
<name>A0A1V6Q6G9_9EURO</name>
<protein>
    <submittedName>
        <fullName evidence="2">Uncharacterized protein</fullName>
    </submittedName>
</protein>
<reference evidence="3" key="1">
    <citation type="journal article" date="2017" name="Nat. Microbiol.">
        <title>Global analysis of biosynthetic gene clusters reveals vast potential of secondary metabolite production in Penicillium species.</title>
        <authorList>
            <person name="Nielsen J.C."/>
            <person name="Grijseels S."/>
            <person name="Prigent S."/>
            <person name="Ji B."/>
            <person name="Dainat J."/>
            <person name="Nielsen K.F."/>
            <person name="Frisvad J.C."/>
            <person name="Workman M."/>
            <person name="Nielsen J."/>
        </authorList>
    </citation>
    <scope>NUCLEOTIDE SEQUENCE [LARGE SCALE GENOMIC DNA]</scope>
    <source>
        <strain evidence="3">IBT 29525</strain>
    </source>
</reference>
<keyword evidence="3" id="KW-1185">Reference proteome</keyword>
<dbReference type="EMBL" id="MDYO01000110">
    <property type="protein sequence ID" value="OQD84828.1"/>
    <property type="molecule type" value="Genomic_DNA"/>
</dbReference>
<evidence type="ECO:0000313" key="3">
    <source>
        <dbReference type="Proteomes" id="UP000191612"/>
    </source>
</evidence>
<sequence>MPIHSQEYPTQASRPSSREMETRLSAPRPSANTHGPAQSALELPPGHSEWGLATYTHDRDRGLETRSFSFTDDQFCFPLHFFGDIDQLVMIMSFLAVNPLASPSPNPLAALDKNSEGNTIDLRSLETSSVGASQPSTDPSLSPRFVNLNAKDATEWPASLSDTL</sequence>
<evidence type="ECO:0000313" key="2">
    <source>
        <dbReference type="EMBL" id="OQD84828.1"/>
    </source>
</evidence>
<organism evidence="2 3">
    <name type="scientific">Penicillium solitum</name>
    <dbReference type="NCBI Taxonomy" id="60172"/>
    <lineage>
        <taxon>Eukaryota</taxon>
        <taxon>Fungi</taxon>
        <taxon>Dikarya</taxon>
        <taxon>Ascomycota</taxon>
        <taxon>Pezizomycotina</taxon>
        <taxon>Eurotiomycetes</taxon>
        <taxon>Eurotiomycetidae</taxon>
        <taxon>Eurotiales</taxon>
        <taxon>Aspergillaceae</taxon>
        <taxon>Penicillium</taxon>
    </lineage>
</organism>
<proteinExistence type="predicted"/>